<dbReference type="InterPro" id="IPR024964">
    <property type="entry name" value="CTLH/CRA"/>
</dbReference>
<dbReference type="InterPro" id="IPR050618">
    <property type="entry name" value="Ubq-SigPath_Reg"/>
</dbReference>
<dbReference type="Pfam" id="PF10607">
    <property type="entry name" value="CTLH"/>
    <property type="match status" value="1"/>
</dbReference>
<name>A0ABR1F7X2_9ASCO</name>
<evidence type="ECO:0000259" key="1">
    <source>
        <dbReference type="PROSITE" id="PS50897"/>
    </source>
</evidence>
<dbReference type="Pfam" id="PF08513">
    <property type="entry name" value="LisH"/>
    <property type="match status" value="1"/>
</dbReference>
<sequence length="244" mass="26848">MSFAAAAATDAQSSALTGSASRKECTEEQWEQKVEDVVVAKARLDALVMNYLIIEGYQSAASKFAQEANLSSSVALDSIDERIKIRAAIHAGRIQEAIERINDLNPELLDTNPELHFALLRLQLIELIRQSASTPDGDITAVLNFATTHLASRAQRNPEFLADLEQTMALICFSPDNLVPQLAELMDPELRRQVSIKVNEAILAAQGVMQEAKIRGLVRVWGWAENAVRQEKGEVLSLDLKNLA</sequence>
<comment type="caution">
    <text evidence="2">The sequence shown here is derived from an EMBL/GenBank/DDBJ whole genome shotgun (WGS) entry which is preliminary data.</text>
</comment>
<reference evidence="2 3" key="1">
    <citation type="submission" date="2024-03" db="EMBL/GenBank/DDBJ databases">
        <title>Genome-scale model development and genomic sequencing of the oleaginous clade Lipomyces.</title>
        <authorList>
            <consortium name="Lawrence Berkeley National Laboratory"/>
            <person name="Czajka J.J."/>
            <person name="Han Y."/>
            <person name="Kim J."/>
            <person name="Mondo S.J."/>
            <person name="Hofstad B.A."/>
            <person name="Robles A."/>
            <person name="Haridas S."/>
            <person name="Riley R."/>
            <person name="LaButti K."/>
            <person name="Pangilinan J."/>
            <person name="Andreopoulos W."/>
            <person name="Lipzen A."/>
            <person name="Yan J."/>
            <person name="Wang M."/>
            <person name="Ng V."/>
            <person name="Grigoriev I.V."/>
            <person name="Spatafora J.W."/>
            <person name="Magnuson J.K."/>
            <person name="Baker S.E."/>
            <person name="Pomraning K.R."/>
        </authorList>
    </citation>
    <scope>NUCLEOTIDE SEQUENCE [LARGE SCALE GENOMIC DNA]</scope>
    <source>
        <strain evidence="2 3">Phaff 52-87</strain>
    </source>
</reference>
<dbReference type="SMART" id="SM00757">
    <property type="entry name" value="CRA"/>
    <property type="match status" value="1"/>
</dbReference>
<dbReference type="InterPro" id="IPR006595">
    <property type="entry name" value="CTLH_C"/>
</dbReference>
<dbReference type="GeneID" id="90037959"/>
<dbReference type="InterPro" id="IPR013144">
    <property type="entry name" value="CRA_dom"/>
</dbReference>
<dbReference type="SMART" id="SM00667">
    <property type="entry name" value="LisH"/>
    <property type="match status" value="1"/>
</dbReference>
<dbReference type="PANTHER" id="PTHR12864">
    <property type="entry name" value="RAN BINDING PROTEIN 9-RELATED"/>
    <property type="match status" value="1"/>
</dbReference>
<accession>A0ABR1F7X2</accession>
<dbReference type="RefSeq" id="XP_064768964.1">
    <property type="nucleotide sequence ID" value="XM_064912447.1"/>
</dbReference>
<evidence type="ECO:0000313" key="3">
    <source>
        <dbReference type="Proteomes" id="UP001498771"/>
    </source>
</evidence>
<proteinExistence type="predicted"/>
<gene>
    <name evidence="2" type="ORF">BZA70DRAFT_277449</name>
</gene>
<dbReference type="Proteomes" id="UP001498771">
    <property type="component" value="Unassembled WGS sequence"/>
</dbReference>
<dbReference type="EMBL" id="JBBJBU010000004">
    <property type="protein sequence ID" value="KAK7205931.1"/>
    <property type="molecule type" value="Genomic_DNA"/>
</dbReference>
<keyword evidence="3" id="KW-1185">Reference proteome</keyword>
<dbReference type="PROSITE" id="PS50897">
    <property type="entry name" value="CTLH"/>
    <property type="match status" value="1"/>
</dbReference>
<dbReference type="PROSITE" id="PS50896">
    <property type="entry name" value="LISH"/>
    <property type="match status" value="1"/>
</dbReference>
<organism evidence="2 3">
    <name type="scientific">Myxozyma melibiosi</name>
    <dbReference type="NCBI Taxonomy" id="54550"/>
    <lineage>
        <taxon>Eukaryota</taxon>
        <taxon>Fungi</taxon>
        <taxon>Dikarya</taxon>
        <taxon>Ascomycota</taxon>
        <taxon>Saccharomycotina</taxon>
        <taxon>Lipomycetes</taxon>
        <taxon>Lipomycetales</taxon>
        <taxon>Lipomycetaceae</taxon>
        <taxon>Myxozyma</taxon>
    </lineage>
</organism>
<feature type="domain" description="CTLH" evidence="1">
    <location>
        <begin position="78"/>
        <end position="135"/>
    </location>
</feature>
<dbReference type="InterPro" id="IPR006594">
    <property type="entry name" value="LisH"/>
</dbReference>
<dbReference type="SMART" id="SM00668">
    <property type="entry name" value="CTLH"/>
    <property type="match status" value="1"/>
</dbReference>
<protein>
    <submittedName>
        <fullName evidence="2">CTLH/CRA C-terminal to lish motif domain-containing protein</fullName>
    </submittedName>
</protein>
<evidence type="ECO:0000313" key="2">
    <source>
        <dbReference type="EMBL" id="KAK7205931.1"/>
    </source>
</evidence>